<dbReference type="FunFam" id="1.10.730.10:FF:000014">
    <property type="entry name" value="Valine--tRNA ligase"/>
    <property type="match status" value="1"/>
</dbReference>
<comment type="function">
    <text evidence="12">Catalyzes the attachment of valine to tRNA(Val). As ValRS can inadvertently accommodate and process structurally similar amino acids such as threonine, to avoid such errors, it has a 'posttransfer' editing activity that hydrolyzes mischarged Thr-tRNA(Val) in a tRNA-dependent manner.</text>
</comment>
<feature type="short sequence motif" description="'KMSKS' region" evidence="12">
    <location>
        <begin position="733"/>
        <end position="737"/>
    </location>
</feature>
<dbReference type="InterPro" id="IPR037118">
    <property type="entry name" value="Val-tRNA_synth_C_sf"/>
</dbReference>
<accession>C0QSQ4</accession>
<evidence type="ECO:0000256" key="12">
    <source>
        <dbReference type="HAMAP-Rule" id="MF_02004"/>
    </source>
</evidence>
<keyword evidence="8 12" id="KW-0175">Coiled coil</keyword>
<feature type="domain" description="Aminoacyl-tRNA synthetase class Ia" evidence="13">
    <location>
        <begin position="641"/>
        <end position="773"/>
    </location>
</feature>
<dbReference type="PaxDb" id="123214-PERMA_1947"/>
<dbReference type="InterPro" id="IPR002300">
    <property type="entry name" value="aa-tRNA-synth_Ia"/>
</dbReference>
<dbReference type="STRING" id="123214.PERMA_1947"/>
<dbReference type="GO" id="GO:0005829">
    <property type="term" value="C:cytosol"/>
    <property type="evidence" value="ECO:0007669"/>
    <property type="project" value="TreeGrafter"/>
</dbReference>
<keyword evidence="17" id="KW-1185">Reference proteome</keyword>
<dbReference type="InterPro" id="IPR010978">
    <property type="entry name" value="tRNA-bd_arm"/>
</dbReference>
<dbReference type="SUPFAM" id="SSF46589">
    <property type="entry name" value="tRNA-binding arm"/>
    <property type="match status" value="1"/>
</dbReference>
<comment type="domain">
    <text evidence="12">ValRS has two distinct active sites: one for aminoacylation and one for editing. The misactivated threonine is translocated from the active site to the editing site.</text>
</comment>
<reference evidence="16 17" key="1">
    <citation type="journal article" date="2009" name="J. Bacteriol.">
        <title>Complete and draft genome sequences of six members of the Aquificales.</title>
        <authorList>
            <person name="Reysenbach A.L."/>
            <person name="Hamamura N."/>
            <person name="Podar M."/>
            <person name="Griffiths E."/>
            <person name="Ferreira S."/>
            <person name="Hochstein R."/>
            <person name="Heidelberg J."/>
            <person name="Johnson J."/>
            <person name="Mead D."/>
            <person name="Pohorille A."/>
            <person name="Sarmiento M."/>
            <person name="Schweighofer K."/>
            <person name="Seshadri R."/>
            <person name="Voytek M.A."/>
        </authorList>
    </citation>
    <scope>NUCLEOTIDE SEQUENCE [LARGE SCALE GENOMIC DNA]</scope>
    <source>
        <strain evidence="17">DSM 14350 / EX-H1</strain>
    </source>
</reference>
<evidence type="ECO:0000256" key="4">
    <source>
        <dbReference type="ARBA" id="ARBA00022598"/>
    </source>
</evidence>
<feature type="domain" description="Methionyl/Valyl/Leucyl/Isoleucyl-tRNA synthetase anticodon-binding" evidence="14">
    <location>
        <begin position="820"/>
        <end position="969"/>
    </location>
</feature>
<dbReference type="PANTHER" id="PTHR11946">
    <property type="entry name" value="VALYL-TRNA SYNTHETASES"/>
    <property type="match status" value="1"/>
</dbReference>
<dbReference type="HAMAP" id="MF_02004">
    <property type="entry name" value="Val_tRNA_synth_type1"/>
    <property type="match status" value="1"/>
</dbReference>
<dbReference type="FunFam" id="1.10.287.380:FF:000001">
    <property type="entry name" value="Valine--tRNA ligase"/>
    <property type="match status" value="1"/>
</dbReference>
<dbReference type="InterPro" id="IPR009080">
    <property type="entry name" value="tRNAsynth_Ia_anticodon-bd"/>
</dbReference>
<feature type="binding site" evidence="12">
    <location>
        <position position="736"/>
    </location>
    <ligand>
        <name>ATP</name>
        <dbReference type="ChEBI" id="CHEBI:30616"/>
    </ligand>
</feature>
<keyword evidence="3 12" id="KW-0963">Cytoplasm</keyword>
<evidence type="ECO:0000256" key="11">
    <source>
        <dbReference type="ARBA" id="ARBA00060830"/>
    </source>
</evidence>
<keyword evidence="5 12" id="KW-0547">Nucleotide-binding</keyword>
<evidence type="ECO:0000256" key="10">
    <source>
        <dbReference type="ARBA" id="ARBA00047552"/>
    </source>
</evidence>
<dbReference type="SUPFAM" id="SSF50677">
    <property type="entry name" value="ValRS/IleRS/LeuRS editing domain"/>
    <property type="match status" value="1"/>
</dbReference>
<dbReference type="EC" id="6.1.1.9" evidence="12"/>
<evidence type="ECO:0000256" key="6">
    <source>
        <dbReference type="ARBA" id="ARBA00022840"/>
    </source>
</evidence>
<dbReference type="PANTHER" id="PTHR11946:SF93">
    <property type="entry name" value="VALINE--TRNA LIGASE, CHLOROPLASTIC_MITOCHONDRIAL 2"/>
    <property type="match status" value="1"/>
</dbReference>
<dbReference type="eggNOG" id="COG0525">
    <property type="taxonomic scope" value="Bacteria"/>
</dbReference>
<dbReference type="FunFam" id="3.40.50.620:FF:000032">
    <property type="entry name" value="Valine--tRNA ligase"/>
    <property type="match status" value="1"/>
</dbReference>
<dbReference type="Proteomes" id="UP000001366">
    <property type="component" value="Chromosome"/>
</dbReference>
<dbReference type="InterPro" id="IPR019499">
    <property type="entry name" value="Val-tRNA_synth_tRNA-bd"/>
</dbReference>
<evidence type="ECO:0000313" key="16">
    <source>
        <dbReference type="EMBL" id="ACO04668.1"/>
    </source>
</evidence>
<feature type="domain" description="Aminoacyl-tRNA synthetase class Ia" evidence="13">
    <location>
        <begin position="15"/>
        <end position="446"/>
    </location>
</feature>
<evidence type="ECO:0000256" key="2">
    <source>
        <dbReference type="ARBA" id="ARBA00011245"/>
    </source>
</evidence>
<dbReference type="PROSITE" id="PS00178">
    <property type="entry name" value="AA_TRNA_LIGASE_I"/>
    <property type="match status" value="1"/>
</dbReference>
<dbReference type="Gene3D" id="1.10.730.10">
    <property type="entry name" value="Isoleucyl-tRNA Synthetase, Domain 1"/>
    <property type="match status" value="1"/>
</dbReference>
<dbReference type="InterPro" id="IPR001412">
    <property type="entry name" value="aa-tRNA-synth_I_CS"/>
</dbReference>
<evidence type="ECO:0000256" key="8">
    <source>
        <dbReference type="ARBA" id="ARBA00023054"/>
    </source>
</evidence>
<sequence length="1098" mass="128773">MPLGEYKPSEIENRWYKEWLKSAIFTADSSSDKPYFSVVMPPPNVTGSLHIGHALNMTLQDITVRYKRMKGFNTLWLPGFDHAGIATQWVVTRQLEAEGINKFDLGREKFIEKVWEWVPKARDTIKKQIESLGASCDWTRQRFTLDEGFARAVREAFFRLYREGLIFKAPYIVNWDPKDRTAISDLEVEYKEERGNLWYIRYPVVDQEGNETGEFITVATTRPETMLGDTAVAVNPEDERYKDLIGKRVRLPLAPEKRTTWDGEKEVSNLIPVIADDYVDPEFGTGAVKITPAHDPNDFEVGQRHGLPMVIVMDESAVMNENAGKYKGLDRYEARKRIVEDLKESGLLEKVEEIVHNVGHSQRSGAVVEPYLSVQWFVNTKKLAKEAIDVVEKGDIRYIPENWKKTYLNWMYDIRDWCISRQIWWGHRIPVWQCKSCEHINVFSDQMYNTLPEKVIFNVFGDTRIPQVFSIKDLTDYLYGKNFNHPDKTNLQFYEKVVFGKEIPELSDKQKLKKFLDEHYKKVPILDESILLRERKDNIIGFVPHAIFYMHENGYIDKTFTAKDVVDAYKRHKEEIKYVFNIVLDGLKREEILLDEEKLNQWLIDHAYGNCKQGRIFFTETNNTFNIIEDIIRENEYYIELRCEKCGSHNLKQEDDVLDTWFSSALWPFGTLGWPEDLKDLKSFYPTSLLITGFDIIFFWVARMIMMGMHFMKEKPFSDVYIHALVRDEKGEKMSKTKGNVIDPLDMIEKYGADSLRFTLAALAAQGRDIRLSEKRIEGYKHFANKIWNASKFVLTNLEKYMVNSNIINEVKTLSLSYEDRWILTLLQETIDKATKALEDYRYNDYANILYDFFWHEYCDWYLEFTKERIYKGTDQEKKTALSVLVYVLDKTLRMLHPVMPFLTEEIWQKLPYKDSKFLPVAKYPEYSEDLYFENEKRLIEDLKELIVSIRNVRADFGIEPSRKLNVYIKPGDFEFESLIHALEPSIKLLAKIDELTVSQTLERPPNTIVAVSKRAESYIDISGTIDIDKEIERQEKILKDLERSISISEKKLSNENFVKKAPAHVVEKERKLYEELKQKAEKVKQIIENLKEVTEAS</sequence>
<protein>
    <recommendedName>
        <fullName evidence="12">Valine--tRNA ligase</fullName>
        <ecNumber evidence="12">6.1.1.9</ecNumber>
    </recommendedName>
    <alternativeName>
        <fullName evidence="12">Valyl-tRNA synthetase</fullName>
        <shortName evidence="12">ValRS</shortName>
    </alternativeName>
</protein>
<comment type="catalytic activity">
    <reaction evidence="10 12">
        <text>tRNA(Val) + L-valine + ATP = L-valyl-tRNA(Val) + AMP + diphosphate</text>
        <dbReference type="Rhea" id="RHEA:10704"/>
        <dbReference type="Rhea" id="RHEA-COMP:9672"/>
        <dbReference type="Rhea" id="RHEA-COMP:9708"/>
        <dbReference type="ChEBI" id="CHEBI:30616"/>
        <dbReference type="ChEBI" id="CHEBI:33019"/>
        <dbReference type="ChEBI" id="CHEBI:57762"/>
        <dbReference type="ChEBI" id="CHEBI:78442"/>
        <dbReference type="ChEBI" id="CHEBI:78537"/>
        <dbReference type="ChEBI" id="CHEBI:456215"/>
        <dbReference type="EC" id="6.1.1.9"/>
    </reaction>
</comment>
<dbReference type="SUPFAM" id="SSF47323">
    <property type="entry name" value="Anticodon-binding domain of a subclass of class I aminoacyl-tRNA synthetases"/>
    <property type="match status" value="1"/>
</dbReference>
<comment type="similarity">
    <text evidence="11 12">Belongs to the class-I aminoacyl-tRNA synthetase family. ValS type 1 subfamily.</text>
</comment>
<evidence type="ECO:0000259" key="14">
    <source>
        <dbReference type="Pfam" id="PF08264"/>
    </source>
</evidence>
<dbReference type="GO" id="GO:0004832">
    <property type="term" value="F:valine-tRNA ligase activity"/>
    <property type="evidence" value="ECO:0007669"/>
    <property type="project" value="UniProtKB-UniRule"/>
</dbReference>
<keyword evidence="6 12" id="KW-0067">ATP-binding</keyword>
<evidence type="ECO:0000313" key="17">
    <source>
        <dbReference type="Proteomes" id="UP000001366"/>
    </source>
</evidence>
<evidence type="ECO:0000259" key="15">
    <source>
        <dbReference type="Pfam" id="PF10458"/>
    </source>
</evidence>
<dbReference type="GO" id="GO:0005524">
    <property type="term" value="F:ATP binding"/>
    <property type="evidence" value="ECO:0007669"/>
    <property type="project" value="UniProtKB-UniRule"/>
</dbReference>
<keyword evidence="4 12" id="KW-0436">Ligase</keyword>
<dbReference type="Pfam" id="PF00133">
    <property type="entry name" value="tRNA-synt_1"/>
    <property type="match status" value="2"/>
</dbReference>
<dbReference type="AlphaFoldDB" id="C0QSQ4"/>
<dbReference type="InterPro" id="IPR033705">
    <property type="entry name" value="Anticodon_Ia_Val"/>
</dbReference>
<dbReference type="CDD" id="cd00817">
    <property type="entry name" value="ValRS_core"/>
    <property type="match status" value="1"/>
</dbReference>
<gene>
    <name evidence="12 16" type="primary">valS</name>
    <name evidence="16" type="ordered locus">PERMA_1947</name>
</gene>
<dbReference type="GO" id="GO:0006438">
    <property type="term" value="P:valyl-tRNA aminoacylation"/>
    <property type="evidence" value="ECO:0007669"/>
    <property type="project" value="UniProtKB-UniRule"/>
</dbReference>
<comment type="domain">
    <text evidence="12">The C-terminal coiled-coil domain is crucial for aminoacylation activity.</text>
</comment>
<dbReference type="Gene3D" id="1.10.287.380">
    <property type="entry name" value="Valyl-tRNA synthetase, C-terminal domain"/>
    <property type="match status" value="1"/>
</dbReference>
<feature type="short sequence motif" description="'HIGH' region" evidence="12">
    <location>
        <begin position="43"/>
        <end position="53"/>
    </location>
</feature>
<evidence type="ECO:0000256" key="5">
    <source>
        <dbReference type="ARBA" id="ARBA00022741"/>
    </source>
</evidence>
<dbReference type="Gene3D" id="3.90.740.10">
    <property type="entry name" value="Valyl/Leucyl/Isoleucyl-tRNA synthetase, editing domain"/>
    <property type="match status" value="1"/>
</dbReference>
<dbReference type="GO" id="GO:0002161">
    <property type="term" value="F:aminoacyl-tRNA deacylase activity"/>
    <property type="evidence" value="ECO:0007669"/>
    <property type="project" value="InterPro"/>
</dbReference>
<dbReference type="InterPro" id="IPR014729">
    <property type="entry name" value="Rossmann-like_a/b/a_fold"/>
</dbReference>
<comment type="subunit">
    <text evidence="2 12">Monomer.</text>
</comment>
<dbReference type="KEGG" id="pmx:PERMA_1947"/>
<dbReference type="Gene3D" id="3.40.50.620">
    <property type="entry name" value="HUPs"/>
    <property type="match status" value="3"/>
</dbReference>
<dbReference type="SUPFAM" id="SSF52374">
    <property type="entry name" value="Nucleotidylyl transferase"/>
    <property type="match status" value="1"/>
</dbReference>
<dbReference type="PRINTS" id="PR00986">
    <property type="entry name" value="TRNASYNTHVAL"/>
</dbReference>
<evidence type="ECO:0000259" key="13">
    <source>
        <dbReference type="Pfam" id="PF00133"/>
    </source>
</evidence>
<dbReference type="CDD" id="cd07962">
    <property type="entry name" value="Anticodon_Ia_Val"/>
    <property type="match status" value="1"/>
</dbReference>
<evidence type="ECO:0000256" key="1">
    <source>
        <dbReference type="ARBA" id="ARBA00004496"/>
    </source>
</evidence>
<dbReference type="RefSeq" id="WP_012676905.1">
    <property type="nucleotide sequence ID" value="NC_012440.1"/>
</dbReference>
<keyword evidence="7 12" id="KW-0648">Protein biosynthesis</keyword>
<dbReference type="NCBIfam" id="TIGR00422">
    <property type="entry name" value="valS"/>
    <property type="match status" value="1"/>
</dbReference>
<organism evidence="16 17">
    <name type="scientific">Persephonella marina (strain DSM 14350 / EX-H1)</name>
    <dbReference type="NCBI Taxonomy" id="123214"/>
    <lineage>
        <taxon>Bacteria</taxon>
        <taxon>Pseudomonadati</taxon>
        <taxon>Aquificota</taxon>
        <taxon>Aquificia</taxon>
        <taxon>Aquificales</taxon>
        <taxon>Hydrogenothermaceae</taxon>
        <taxon>Persephonella</taxon>
    </lineage>
</organism>
<dbReference type="Pfam" id="PF10458">
    <property type="entry name" value="Val_tRNA-synt_C"/>
    <property type="match status" value="1"/>
</dbReference>
<dbReference type="HOGENOM" id="CLU_001493_0_2_0"/>
<dbReference type="InterPro" id="IPR002303">
    <property type="entry name" value="Valyl-tRNA_ligase"/>
</dbReference>
<comment type="subcellular location">
    <subcellularLocation>
        <location evidence="1 12">Cytoplasm</location>
    </subcellularLocation>
</comment>
<dbReference type="Pfam" id="PF08264">
    <property type="entry name" value="Anticodon_1"/>
    <property type="match status" value="1"/>
</dbReference>
<name>C0QSQ4_PERMH</name>
<evidence type="ECO:0000256" key="7">
    <source>
        <dbReference type="ARBA" id="ARBA00022917"/>
    </source>
</evidence>
<keyword evidence="9 12" id="KW-0030">Aminoacyl-tRNA synthetase</keyword>
<dbReference type="InterPro" id="IPR013155">
    <property type="entry name" value="M/V/L/I-tRNA-synth_anticd-bd"/>
</dbReference>
<evidence type="ECO:0000256" key="3">
    <source>
        <dbReference type="ARBA" id="ARBA00022490"/>
    </source>
</evidence>
<dbReference type="EMBL" id="CP001230">
    <property type="protein sequence ID" value="ACO04668.1"/>
    <property type="molecule type" value="Genomic_DNA"/>
</dbReference>
<feature type="coiled-coil region" evidence="12">
    <location>
        <begin position="1032"/>
        <end position="1097"/>
    </location>
</feature>
<feature type="domain" description="Valyl-tRNA synthetase tRNA-binding arm" evidence="15">
    <location>
        <begin position="1027"/>
        <end position="1092"/>
    </location>
</feature>
<evidence type="ECO:0000256" key="9">
    <source>
        <dbReference type="ARBA" id="ARBA00023146"/>
    </source>
</evidence>
<proteinExistence type="inferred from homology"/>
<dbReference type="InterPro" id="IPR009008">
    <property type="entry name" value="Val/Leu/Ile-tRNA-synth_edit"/>
</dbReference>